<name>A0ABV1MJY1_9MYCO</name>
<keyword evidence="2" id="KW-1185">Reference proteome</keyword>
<evidence type="ECO:0000313" key="2">
    <source>
        <dbReference type="Proteomes" id="UP001485476"/>
    </source>
</evidence>
<gene>
    <name evidence="1" type="ORF">ABDZ14_20570</name>
</gene>
<proteinExistence type="predicted"/>
<dbReference type="Proteomes" id="UP001485476">
    <property type="component" value="Unassembled WGS sequence"/>
</dbReference>
<comment type="caution">
    <text evidence="1">The sequence shown here is derived from an EMBL/GenBank/DDBJ whole genome shotgun (WGS) entry which is preliminary data.</text>
</comment>
<evidence type="ECO:0000313" key="1">
    <source>
        <dbReference type="EMBL" id="MEQ6322586.1"/>
    </source>
</evidence>
<accession>A0ABV1MJY1</accession>
<sequence length="62" mass="6352">MSVLHLGIGMAAAGCSEDSGSARVPVGIVTLLLAWVQDIAPSTDKAIALRRCGVSGGARCRW</sequence>
<organism evidence="1 2">
    <name type="scientific">Mycobacterium canetti</name>
    <dbReference type="NCBI Taxonomy" id="78331"/>
    <lineage>
        <taxon>Bacteria</taxon>
        <taxon>Bacillati</taxon>
        <taxon>Actinomycetota</taxon>
        <taxon>Actinomycetes</taxon>
        <taxon>Mycobacteriales</taxon>
        <taxon>Mycobacteriaceae</taxon>
        <taxon>Mycobacterium</taxon>
        <taxon>Mycobacterium tuberculosis complex</taxon>
    </lineage>
</organism>
<dbReference type="EMBL" id="JBEEEP010000090">
    <property type="protein sequence ID" value="MEQ6322586.1"/>
    <property type="molecule type" value="Genomic_DNA"/>
</dbReference>
<reference evidence="1 2" key="1">
    <citation type="submission" date="2024-05" db="EMBL/GenBank/DDBJ databases">
        <title>Whole genome sequences of Mycobacterium canettii strains associated with human tuberculosis in Canada.</title>
        <authorList>
            <person name="Islam M.R."/>
            <person name="Soualhine H."/>
        </authorList>
    </citation>
    <scope>NUCLEOTIDE SEQUENCE [LARGE SCALE GENOMIC DNA]</scope>
    <source>
        <strain evidence="1 2">1901080</strain>
    </source>
</reference>
<dbReference type="GeneID" id="45426480"/>
<dbReference type="RefSeq" id="WP_041180123.1">
    <property type="nucleotide sequence ID" value="NZ_JACEGU010000058.1"/>
</dbReference>
<protein>
    <submittedName>
        <fullName evidence="1">Uncharacterized protein</fullName>
    </submittedName>
</protein>